<evidence type="ECO:0000256" key="2">
    <source>
        <dbReference type="ARBA" id="ARBA00022448"/>
    </source>
</evidence>
<reference evidence="4 5" key="1">
    <citation type="submission" date="2021-01" db="EMBL/GenBank/DDBJ databases">
        <title>Whole genome shotgun sequence of Asanoa iriomotensis NBRC 100142.</title>
        <authorList>
            <person name="Komaki H."/>
            <person name="Tamura T."/>
        </authorList>
    </citation>
    <scope>NUCLEOTIDE SEQUENCE [LARGE SCALE GENOMIC DNA]</scope>
    <source>
        <strain evidence="4 5">NBRC 100142</strain>
    </source>
</reference>
<dbReference type="EMBL" id="BONC01000062">
    <property type="protein sequence ID" value="GIF60217.1"/>
    <property type="molecule type" value="Genomic_DNA"/>
</dbReference>
<evidence type="ECO:0000313" key="5">
    <source>
        <dbReference type="Proteomes" id="UP000624325"/>
    </source>
</evidence>
<evidence type="ECO:0000256" key="1">
    <source>
        <dbReference type="ARBA" id="ARBA00005417"/>
    </source>
</evidence>
<dbReference type="SUPFAM" id="SSF52540">
    <property type="entry name" value="P-loop containing nucleoside triphosphate hydrolases"/>
    <property type="match status" value="1"/>
</dbReference>
<dbReference type="RefSeq" id="WP_203707038.1">
    <property type="nucleotide sequence ID" value="NZ_BAAALU010000006.1"/>
</dbReference>
<dbReference type="InterPro" id="IPR027417">
    <property type="entry name" value="P-loop_NTPase"/>
</dbReference>
<dbReference type="InterPro" id="IPR003439">
    <property type="entry name" value="ABC_transporter-like_ATP-bd"/>
</dbReference>
<dbReference type="Pfam" id="PF00005">
    <property type="entry name" value="ABC_tran"/>
    <property type="match status" value="1"/>
</dbReference>
<name>A0ABQ4CBT1_9ACTN</name>
<dbReference type="PANTHER" id="PTHR43335">
    <property type="entry name" value="ABC TRANSPORTER, ATP-BINDING PROTEIN"/>
    <property type="match status" value="1"/>
</dbReference>
<comment type="caution">
    <text evidence="4">The sequence shown here is derived from an EMBL/GenBank/DDBJ whole genome shotgun (WGS) entry which is preliminary data.</text>
</comment>
<evidence type="ECO:0000259" key="3">
    <source>
        <dbReference type="Pfam" id="PF00005"/>
    </source>
</evidence>
<protein>
    <recommendedName>
        <fullName evidence="3">ABC transporter domain-containing protein</fullName>
    </recommendedName>
</protein>
<gene>
    <name evidence="4" type="ORF">Air01nite_63120</name>
</gene>
<comment type="similarity">
    <text evidence="1">Belongs to the ABC transporter superfamily.</text>
</comment>
<feature type="domain" description="ABC transporter" evidence="3">
    <location>
        <begin position="19"/>
        <end position="94"/>
    </location>
</feature>
<dbReference type="Proteomes" id="UP000624325">
    <property type="component" value="Unassembled WGS sequence"/>
</dbReference>
<accession>A0ABQ4CBT1</accession>
<evidence type="ECO:0000313" key="4">
    <source>
        <dbReference type="EMBL" id="GIF60217.1"/>
    </source>
</evidence>
<dbReference type="PANTHER" id="PTHR43335:SF4">
    <property type="entry name" value="ABC TRANSPORTER, ATP-BINDING PROTEIN"/>
    <property type="match status" value="1"/>
</dbReference>
<organism evidence="4 5">
    <name type="scientific">Asanoa iriomotensis</name>
    <dbReference type="NCBI Taxonomy" id="234613"/>
    <lineage>
        <taxon>Bacteria</taxon>
        <taxon>Bacillati</taxon>
        <taxon>Actinomycetota</taxon>
        <taxon>Actinomycetes</taxon>
        <taxon>Micromonosporales</taxon>
        <taxon>Micromonosporaceae</taxon>
        <taxon>Asanoa</taxon>
    </lineage>
</organism>
<sequence length="121" mass="12745">MDALSVEGLTRRFGNLVVLDGVSFTVEPGQVGAVLGANGSGKTTLLRCVVGAERPDEGVVTVGGRRIYETDAWARSIMAAALDDIDFFPDLSCQAELHLCDAGHNVLTSSGALGNRVRVDR</sequence>
<keyword evidence="5" id="KW-1185">Reference proteome</keyword>
<proteinExistence type="inferred from homology"/>
<dbReference type="Gene3D" id="3.40.50.300">
    <property type="entry name" value="P-loop containing nucleotide triphosphate hydrolases"/>
    <property type="match status" value="1"/>
</dbReference>
<keyword evidence="2" id="KW-0813">Transport</keyword>